<dbReference type="InterPro" id="IPR038418">
    <property type="entry name" value="6-PTP_synth/QueD_sf"/>
</dbReference>
<evidence type="ECO:0000256" key="1">
    <source>
        <dbReference type="ARBA" id="ARBA00005061"/>
    </source>
</evidence>
<evidence type="ECO:0000256" key="10">
    <source>
        <dbReference type="PIRSR" id="PIRSR006113-1"/>
    </source>
</evidence>
<dbReference type="Proteomes" id="UP000757890">
    <property type="component" value="Unassembled WGS sequence"/>
</dbReference>
<keyword evidence="6 11" id="KW-0862">Zinc</keyword>
<feature type="active site" description="Charge relay system" evidence="10">
    <location>
        <position position="99"/>
    </location>
</feature>
<feature type="binding site" evidence="11">
    <location>
        <position position="30"/>
    </location>
    <ligand>
        <name>Zn(2+)</name>
        <dbReference type="ChEBI" id="CHEBI:29105"/>
    </ligand>
</feature>
<dbReference type="PANTHER" id="PTHR12589">
    <property type="entry name" value="PYRUVOYL TETRAHYDROBIOPTERIN SYNTHASE"/>
    <property type="match status" value="1"/>
</dbReference>
<evidence type="ECO:0000313" key="13">
    <source>
        <dbReference type="Proteomes" id="UP000757890"/>
    </source>
</evidence>
<dbReference type="GO" id="GO:0046872">
    <property type="term" value="F:metal ion binding"/>
    <property type="evidence" value="ECO:0007669"/>
    <property type="project" value="UniProtKB-KW"/>
</dbReference>
<sequence length="109" mass="12515">MFTVTKRMEISGAHFLRLNYESKCTSMHGHNWIVTVTVQNDTLDENGMVVDFTKIKDIVNLFDHRCANDIMEGLNPTAENMAKWLCDRIPHCIRVAVQETEGNIAVYEK</sequence>
<comment type="similarity">
    <text evidence="2">Belongs to the PTPS family. QueD subfamily.</text>
</comment>
<dbReference type="EMBL" id="JABZMK010000093">
    <property type="protein sequence ID" value="MBF1130081.1"/>
    <property type="molecule type" value="Genomic_DNA"/>
</dbReference>
<dbReference type="PANTHER" id="PTHR12589:SF7">
    <property type="entry name" value="6-PYRUVOYL TETRAHYDROBIOPTERIN SYNTHASE"/>
    <property type="match status" value="1"/>
</dbReference>
<dbReference type="SUPFAM" id="SSF55620">
    <property type="entry name" value="Tetrahydrobiopterin biosynthesis enzymes-like"/>
    <property type="match status" value="1"/>
</dbReference>
<dbReference type="InterPro" id="IPR007115">
    <property type="entry name" value="6-PTP_synth/QueD"/>
</dbReference>
<evidence type="ECO:0000313" key="12">
    <source>
        <dbReference type="EMBL" id="MBF1130081.1"/>
    </source>
</evidence>
<keyword evidence="5 11" id="KW-0479">Metal-binding</keyword>
<evidence type="ECO:0000256" key="8">
    <source>
        <dbReference type="ARBA" id="ARBA00031449"/>
    </source>
</evidence>
<evidence type="ECO:0000256" key="2">
    <source>
        <dbReference type="ARBA" id="ARBA00008900"/>
    </source>
</evidence>
<dbReference type="Pfam" id="PF01242">
    <property type="entry name" value="PTPS"/>
    <property type="match status" value="1"/>
</dbReference>
<comment type="pathway">
    <text evidence="1">Purine metabolism; 7-cyano-7-deazaguanine biosynthesis.</text>
</comment>
<feature type="binding site" evidence="11">
    <location>
        <position position="14"/>
    </location>
    <ligand>
        <name>Zn(2+)</name>
        <dbReference type="ChEBI" id="CHEBI:29105"/>
    </ligand>
</feature>
<accession>A0A930FQ06</accession>
<evidence type="ECO:0000256" key="11">
    <source>
        <dbReference type="PIRSR" id="PIRSR006113-2"/>
    </source>
</evidence>
<evidence type="ECO:0000256" key="4">
    <source>
        <dbReference type="ARBA" id="ARBA00018141"/>
    </source>
</evidence>
<evidence type="ECO:0000256" key="6">
    <source>
        <dbReference type="ARBA" id="ARBA00022833"/>
    </source>
</evidence>
<evidence type="ECO:0000256" key="9">
    <source>
        <dbReference type="ARBA" id="ARBA00048807"/>
    </source>
</evidence>
<reference evidence="12" key="1">
    <citation type="submission" date="2020-04" db="EMBL/GenBank/DDBJ databases">
        <title>Deep metagenomics examines the oral microbiome during advanced dental caries in children, revealing novel taxa and co-occurrences with host molecules.</title>
        <authorList>
            <person name="Baker J.L."/>
            <person name="Morton J.T."/>
            <person name="Dinis M."/>
            <person name="Alvarez R."/>
            <person name="Tran N.C."/>
            <person name="Knight R."/>
            <person name="Edlund A."/>
        </authorList>
    </citation>
    <scope>NUCLEOTIDE SEQUENCE</scope>
    <source>
        <strain evidence="12">JCVI_32_bin.14</strain>
    </source>
</reference>
<evidence type="ECO:0000256" key="7">
    <source>
        <dbReference type="ARBA" id="ARBA00023239"/>
    </source>
</evidence>
<comment type="cofactor">
    <cofactor evidence="11">
        <name>Zn(2+)</name>
        <dbReference type="ChEBI" id="CHEBI:29105"/>
    </cofactor>
    <text evidence="11">Binds 1 zinc ion per subunit.</text>
</comment>
<name>A0A930FQ06_9FIRM</name>
<dbReference type="AlphaFoldDB" id="A0A930FQ06"/>
<keyword evidence="7" id="KW-0456">Lyase</keyword>
<dbReference type="NCBIfam" id="TIGR03367">
    <property type="entry name" value="queuosine_QueD"/>
    <property type="match status" value="1"/>
</dbReference>
<organism evidence="12 13">
    <name type="scientific">Dialister invisus</name>
    <dbReference type="NCBI Taxonomy" id="218538"/>
    <lineage>
        <taxon>Bacteria</taxon>
        <taxon>Bacillati</taxon>
        <taxon>Bacillota</taxon>
        <taxon>Negativicutes</taxon>
        <taxon>Veillonellales</taxon>
        <taxon>Veillonellaceae</taxon>
        <taxon>Dialister</taxon>
    </lineage>
</organism>
<protein>
    <recommendedName>
        <fullName evidence="4">6-carboxy-5,6,7,8-tetrahydropterin synthase</fullName>
        <ecNumber evidence="3">4.1.2.50</ecNumber>
    </recommendedName>
    <alternativeName>
        <fullName evidence="8">Queuosine biosynthesis protein QueD</fullName>
    </alternativeName>
</protein>
<evidence type="ECO:0000256" key="5">
    <source>
        <dbReference type="ARBA" id="ARBA00022723"/>
    </source>
</evidence>
<feature type="active site" description="Charge relay system" evidence="10">
    <location>
        <position position="64"/>
    </location>
</feature>
<dbReference type="GO" id="GO:0070497">
    <property type="term" value="F:6-carboxytetrahydropterin synthase activity"/>
    <property type="evidence" value="ECO:0007669"/>
    <property type="project" value="UniProtKB-EC"/>
</dbReference>
<gene>
    <name evidence="12" type="primary">queD</name>
    <name evidence="12" type="ORF">HXL70_08620</name>
</gene>
<dbReference type="EC" id="4.1.2.50" evidence="3"/>
<dbReference type="PIRSF" id="PIRSF006113">
    <property type="entry name" value="PTP_synth"/>
    <property type="match status" value="1"/>
</dbReference>
<comment type="catalytic activity">
    <reaction evidence="9">
        <text>7,8-dihydroneopterin 3'-triphosphate + H2O = 6-carboxy-5,6,7,8-tetrahydropterin + triphosphate + acetaldehyde + 2 H(+)</text>
        <dbReference type="Rhea" id="RHEA:27966"/>
        <dbReference type="ChEBI" id="CHEBI:15343"/>
        <dbReference type="ChEBI" id="CHEBI:15377"/>
        <dbReference type="ChEBI" id="CHEBI:15378"/>
        <dbReference type="ChEBI" id="CHEBI:18036"/>
        <dbReference type="ChEBI" id="CHEBI:58462"/>
        <dbReference type="ChEBI" id="CHEBI:61032"/>
        <dbReference type="EC" id="4.1.2.50"/>
    </reaction>
</comment>
<proteinExistence type="inferred from homology"/>
<feature type="binding site" evidence="11">
    <location>
        <position position="28"/>
    </location>
    <ligand>
        <name>Zn(2+)</name>
        <dbReference type="ChEBI" id="CHEBI:29105"/>
    </ligand>
</feature>
<feature type="active site" description="Proton acceptor" evidence="10">
    <location>
        <position position="24"/>
    </location>
</feature>
<evidence type="ECO:0000256" key="3">
    <source>
        <dbReference type="ARBA" id="ARBA00012982"/>
    </source>
</evidence>
<dbReference type="Gene3D" id="3.30.479.10">
    <property type="entry name" value="6-pyruvoyl tetrahydropterin synthase/QueD"/>
    <property type="match status" value="1"/>
</dbReference>
<comment type="caution">
    <text evidence="12">The sequence shown here is derived from an EMBL/GenBank/DDBJ whole genome shotgun (WGS) entry which is preliminary data.</text>
</comment>